<evidence type="ECO:0000259" key="1">
    <source>
        <dbReference type="PROSITE" id="PS50004"/>
    </source>
</evidence>
<name>A0AAU9VN27_9CNID</name>
<sequence>MLMIYFALLAFILLILSVAGGIFSASIAIVVCTITFRYRSRKLAKMKNNSQPGEIQELEPILPSALGSVELGDEEKNKENLSPCPSCRKVSTFYSPCECDMISAQKLENKPCQLQFSLYYNFHKSRLFINIMCALNVPIRWYGKHPPTQVRFQLLPDDFNIYRTEIKSSTAEPIFNETFEFIGYSENDLMELTLRLGLYGYDKFSRGKMIGYTDVRFNLEKFHPSEPTIIWRNLLPKSQSRGRSLSFGRGEIHISFRYEAKRQRLNLIILKATNLVRTSKFLNAAPYVCVMLEANGTVLETRQTKKTHGVNAVWNQGFLFDVDGETINEYSLTIRVLNHDLLTTDEIIGEMTIGPLCEGTGKEHWDEVMRKRHSGREVAMTHILS</sequence>
<dbReference type="GO" id="GO:0000149">
    <property type="term" value="F:SNARE binding"/>
    <property type="evidence" value="ECO:0007669"/>
    <property type="project" value="TreeGrafter"/>
</dbReference>
<evidence type="ECO:0000313" key="2">
    <source>
        <dbReference type="EMBL" id="CAH3033511.1"/>
    </source>
</evidence>
<dbReference type="GO" id="GO:0048791">
    <property type="term" value="P:calcium ion-regulated exocytosis of neurotransmitter"/>
    <property type="evidence" value="ECO:0007669"/>
    <property type="project" value="TreeGrafter"/>
</dbReference>
<keyword evidence="3" id="KW-1185">Reference proteome</keyword>
<dbReference type="Proteomes" id="UP001159428">
    <property type="component" value="Unassembled WGS sequence"/>
</dbReference>
<dbReference type="PANTHER" id="PTHR10024:SF344">
    <property type="entry name" value="SYNAPTOTAGMIN-7"/>
    <property type="match status" value="1"/>
</dbReference>
<reference evidence="2 3" key="1">
    <citation type="submission" date="2022-05" db="EMBL/GenBank/DDBJ databases">
        <authorList>
            <consortium name="Genoscope - CEA"/>
            <person name="William W."/>
        </authorList>
    </citation>
    <scope>NUCLEOTIDE SEQUENCE [LARGE SCALE GENOMIC DNA]</scope>
</reference>
<accession>A0AAU9VN27</accession>
<dbReference type="PROSITE" id="PS50004">
    <property type="entry name" value="C2"/>
    <property type="match status" value="2"/>
</dbReference>
<evidence type="ECO:0000313" key="3">
    <source>
        <dbReference type="Proteomes" id="UP001159428"/>
    </source>
</evidence>
<dbReference type="GO" id="GO:0005509">
    <property type="term" value="F:calcium ion binding"/>
    <property type="evidence" value="ECO:0007669"/>
    <property type="project" value="TreeGrafter"/>
</dbReference>
<organism evidence="2 3">
    <name type="scientific">Pocillopora meandrina</name>
    <dbReference type="NCBI Taxonomy" id="46732"/>
    <lineage>
        <taxon>Eukaryota</taxon>
        <taxon>Metazoa</taxon>
        <taxon>Cnidaria</taxon>
        <taxon>Anthozoa</taxon>
        <taxon>Hexacorallia</taxon>
        <taxon>Scleractinia</taxon>
        <taxon>Astrocoeniina</taxon>
        <taxon>Pocilloporidae</taxon>
        <taxon>Pocillopora</taxon>
    </lineage>
</organism>
<dbReference type="GO" id="GO:0005886">
    <property type="term" value="C:plasma membrane"/>
    <property type="evidence" value="ECO:0007669"/>
    <property type="project" value="TreeGrafter"/>
</dbReference>
<dbReference type="EMBL" id="CALNXJ010000002">
    <property type="protein sequence ID" value="CAH3033511.1"/>
    <property type="molecule type" value="Genomic_DNA"/>
</dbReference>
<dbReference type="InterPro" id="IPR000008">
    <property type="entry name" value="C2_dom"/>
</dbReference>
<dbReference type="GO" id="GO:0006906">
    <property type="term" value="P:vesicle fusion"/>
    <property type="evidence" value="ECO:0007669"/>
    <property type="project" value="TreeGrafter"/>
</dbReference>
<dbReference type="InterPro" id="IPR035892">
    <property type="entry name" value="C2_domain_sf"/>
</dbReference>
<dbReference type="Gene3D" id="2.60.40.150">
    <property type="entry name" value="C2 domain"/>
    <property type="match status" value="2"/>
</dbReference>
<gene>
    <name evidence="2" type="ORF">PMEA_00010100</name>
</gene>
<dbReference type="SUPFAM" id="SSF49562">
    <property type="entry name" value="C2 domain (Calcium/lipid-binding domain, CaLB)"/>
    <property type="match status" value="2"/>
</dbReference>
<dbReference type="CDD" id="cd00276">
    <property type="entry name" value="C2B_Synaptotagmin"/>
    <property type="match status" value="1"/>
</dbReference>
<protein>
    <recommendedName>
        <fullName evidence="1">C2 domain-containing protein</fullName>
    </recommendedName>
</protein>
<dbReference type="Pfam" id="PF00168">
    <property type="entry name" value="C2"/>
    <property type="match status" value="2"/>
</dbReference>
<proteinExistence type="predicted"/>
<dbReference type="GO" id="GO:0001786">
    <property type="term" value="F:phosphatidylserine binding"/>
    <property type="evidence" value="ECO:0007669"/>
    <property type="project" value="TreeGrafter"/>
</dbReference>
<dbReference type="GO" id="GO:0005544">
    <property type="term" value="F:calcium-dependent phospholipid binding"/>
    <property type="evidence" value="ECO:0007669"/>
    <property type="project" value="TreeGrafter"/>
</dbReference>
<dbReference type="SMART" id="SM00239">
    <property type="entry name" value="C2"/>
    <property type="match status" value="2"/>
</dbReference>
<feature type="domain" description="C2" evidence="1">
    <location>
        <begin position="248"/>
        <end position="369"/>
    </location>
</feature>
<dbReference type="GO" id="GO:0030424">
    <property type="term" value="C:axon"/>
    <property type="evidence" value="ECO:0007669"/>
    <property type="project" value="TreeGrafter"/>
</dbReference>
<dbReference type="GO" id="GO:0098793">
    <property type="term" value="C:presynapse"/>
    <property type="evidence" value="ECO:0007669"/>
    <property type="project" value="GOC"/>
</dbReference>
<dbReference type="PANTHER" id="PTHR10024">
    <property type="entry name" value="SYNAPTOTAGMIN"/>
    <property type="match status" value="1"/>
</dbReference>
<comment type="caution">
    <text evidence="2">The sequence shown here is derived from an EMBL/GenBank/DDBJ whole genome shotgun (WGS) entry which is preliminary data.</text>
</comment>
<dbReference type="GO" id="GO:0070382">
    <property type="term" value="C:exocytic vesicle"/>
    <property type="evidence" value="ECO:0007669"/>
    <property type="project" value="TreeGrafter"/>
</dbReference>
<dbReference type="GO" id="GO:0030276">
    <property type="term" value="F:clathrin binding"/>
    <property type="evidence" value="ECO:0007669"/>
    <property type="project" value="TreeGrafter"/>
</dbReference>
<feature type="domain" description="C2" evidence="1">
    <location>
        <begin position="110"/>
        <end position="232"/>
    </location>
</feature>
<dbReference type="AlphaFoldDB" id="A0AAU9VN27"/>